<dbReference type="EMBL" id="SNVV01000003">
    <property type="protein sequence ID" value="TDN55952.1"/>
    <property type="molecule type" value="Genomic_DNA"/>
</dbReference>
<evidence type="ECO:0000313" key="15">
    <source>
        <dbReference type="EMBL" id="TDN55952.1"/>
    </source>
</evidence>
<dbReference type="GO" id="GO:0005886">
    <property type="term" value="C:plasma membrane"/>
    <property type="evidence" value="ECO:0007669"/>
    <property type="project" value="UniProtKB-SubCell"/>
</dbReference>
<keyword evidence="7 12" id="KW-0328">Glycosyltransferase</keyword>
<feature type="transmembrane region" description="Helical" evidence="12">
    <location>
        <begin position="593"/>
        <end position="611"/>
    </location>
</feature>
<comment type="similarity">
    <text evidence="3 12">Belongs to the glycosyltransferase 2 family. OpgH subfamily.</text>
</comment>
<dbReference type="PANTHER" id="PTHR43867:SF5">
    <property type="entry name" value="GLUCANS BIOSYNTHESIS GLUCOSYLTRANSFERASE H"/>
    <property type="match status" value="1"/>
</dbReference>
<evidence type="ECO:0000256" key="12">
    <source>
        <dbReference type="HAMAP-Rule" id="MF_01072"/>
    </source>
</evidence>
<keyword evidence="5 12" id="KW-1003">Cell membrane</keyword>
<evidence type="ECO:0000256" key="7">
    <source>
        <dbReference type="ARBA" id="ARBA00022676"/>
    </source>
</evidence>
<evidence type="ECO:0000256" key="3">
    <source>
        <dbReference type="ARBA" id="ARBA00009337"/>
    </source>
</evidence>
<proteinExistence type="inferred from homology"/>
<evidence type="ECO:0000256" key="10">
    <source>
        <dbReference type="ARBA" id="ARBA00022989"/>
    </source>
</evidence>
<dbReference type="RefSeq" id="WP_133589283.1">
    <property type="nucleotide sequence ID" value="NZ_SNVV01000003.1"/>
</dbReference>
<evidence type="ECO:0000256" key="9">
    <source>
        <dbReference type="ARBA" id="ARBA00022692"/>
    </source>
</evidence>
<keyword evidence="11 12" id="KW-0472">Membrane</keyword>
<comment type="pathway">
    <text evidence="2 12">Glycan metabolism; osmoregulated periplasmic glucan (OPG) biosynthesis.</text>
</comment>
<dbReference type="Pfam" id="PF13632">
    <property type="entry name" value="Glyco_trans_2_3"/>
    <property type="match status" value="1"/>
</dbReference>
<keyword evidence="9 12" id="KW-0812">Transmembrane</keyword>
<dbReference type="GO" id="GO:0016758">
    <property type="term" value="F:hexosyltransferase activity"/>
    <property type="evidence" value="ECO:0007669"/>
    <property type="project" value="UniProtKB-UniRule"/>
</dbReference>
<dbReference type="GO" id="GO:0009250">
    <property type="term" value="P:glucan biosynthetic process"/>
    <property type="evidence" value="ECO:0007669"/>
    <property type="project" value="UniProtKB-UniRule"/>
</dbReference>
<feature type="transmembrane region" description="Helical" evidence="12">
    <location>
        <begin position="675"/>
        <end position="694"/>
    </location>
</feature>
<name>A0A4V3BNW4_9RHOO</name>
<evidence type="ECO:0000256" key="4">
    <source>
        <dbReference type="ARBA" id="ARBA00020585"/>
    </source>
</evidence>
<evidence type="ECO:0000256" key="13">
    <source>
        <dbReference type="SAM" id="MobiDB-lite"/>
    </source>
</evidence>
<dbReference type="NCBIfam" id="NF003958">
    <property type="entry name" value="PRK05454.2-1"/>
    <property type="match status" value="1"/>
</dbReference>
<dbReference type="NCBIfam" id="NF003962">
    <property type="entry name" value="PRK05454.2-5"/>
    <property type="match status" value="1"/>
</dbReference>
<dbReference type="InterPro" id="IPR001173">
    <property type="entry name" value="Glyco_trans_2-like"/>
</dbReference>
<dbReference type="InterPro" id="IPR023725">
    <property type="entry name" value="Glucans_biosynth_gluTrFase_H"/>
</dbReference>
<comment type="subcellular location">
    <subcellularLocation>
        <location evidence="1">Cell inner membrane</location>
        <topology evidence="1">Multi-pass membrane protein</topology>
    </subcellularLocation>
    <subcellularLocation>
        <location evidence="12">Cell membrane</location>
        <topology evidence="12">Multi-pass membrane protein</topology>
    </subcellularLocation>
</comment>
<keyword evidence="8 12" id="KW-0808">Transferase</keyword>
<feature type="compositionally biased region" description="Low complexity" evidence="13">
    <location>
        <begin position="124"/>
        <end position="141"/>
    </location>
</feature>
<keyword evidence="10 12" id="KW-1133">Transmembrane helix</keyword>
<dbReference type="Proteomes" id="UP000295129">
    <property type="component" value="Unassembled WGS sequence"/>
</dbReference>
<evidence type="ECO:0000256" key="5">
    <source>
        <dbReference type="ARBA" id="ARBA00022475"/>
    </source>
</evidence>
<evidence type="ECO:0000313" key="16">
    <source>
        <dbReference type="Proteomes" id="UP000295129"/>
    </source>
</evidence>
<dbReference type="InterPro" id="IPR050321">
    <property type="entry name" value="Glycosyltr_2/OpgH_subfam"/>
</dbReference>
<dbReference type="SUPFAM" id="SSF53448">
    <property type="entry name" value="Nucleotide-diphospho-sugar transferases"/>
    <property type="match status" value="1"/>
</dbReference>
<evidence type="ECO:0000256" key="11">
    <source>
        <dbReference type="ARBA" id="ARBA00023136"/>
    </source>
</evidence>
<sequence length="856" mass="92095">MNAPPPPPPSRTAADYLARLPLEEGERAALLADHGMATAEHSLTAVHQGLAGALPGHSQAGPPAPTSPAAVAAGLSPARQSLSRRLRLGYGEADAAGHLACAPPLNRSPMAPHAWLSEADEDMPPAATGAPSADPAAAPARPAHPDRGHGGLRRLVLLALTLGQTYVATSLMTAVLPYHGTRPLEIAALVLYAVLFFWISAGFWTAACGFLVQLRGGDRQAISRTAAADFPLGDARTAVIMPICNEDVARVFAGLRATVESVAARGTLDHFDFYILSDSNKADTRVAELHAWRSLCRDCGWAGRLFYRWRKHRIKRKSGNVADFCRRWGRNYRYMVVLDADSVMTGDCLTRLVQLMEANPAAGIIQTAPCAAGRDTFYARMQQFATRVYGPLFTAGLHFWQLGESHYWGHNAIIRVAPFTRYCALGRLPGRGSLSGEILSHDFVEAALMRRAGWGVWLAYDLDGSYEEMPPNLVDELSRDRRWCHGNLMNARLFLARGLHPAHRAVFVTGVMAYLSSLLWFVFLLLSTALLAQHVLSEPQYFVEPNQLFPLWPQWRPEWAISLFGATATLLFLPKILAVLLRVAKGARGFGGGLKLAAGMLLELVLSALLAPIRMLFHAQFVAAALLGVRTSWKSPPRDDSETSWGDGLRRHGGHTALGVAWAGFVYWLDPSFLWWLAPVVGAIMLSIPISVFTSRVGLGRGLRAGGLFVIPEERQPPPALRATAAAAAATPELPGFVDAVVDPAVNALVCCTAGRRAPTPQQAERSAALASAAAADGPAGLGETRRLALLDDADALSHLHFTVWSSPVAHPDWLAAADATRPPYSLSWSGDLADAETSIPSPQRGAGREHTAPAG</sequence>
<dbReference type="Gene3D" id="3.90.550.10">
    <property type="entry name" value="Spore Coat Polysaccharide Biosynthesis Protein SpsA, Chain A"/>
    <property type="match status" value="1"/>
</dbReference>
<keyword evidence="6" id="KW-0997">Cell inner membrane</keyword>
<feature type="transmembrane region" description="Helical" evidence="12">
    <location>
        <begin position="190"/>
        <end position="214"/>
    </location>
</feature>
<feature type="region of interest" description="Disordered" evidence="13">
    <location>
        <begin position="121"/>
        <end position="148"/>
    </location>
</feature>
<evidence type="ECO:0000256" key="1">
    <source>
        <dbReference type="ARBA" id="ARBA00004429"/>
    </source>
</evidence>
<dbReference type="AlphaFoldDB" id="A0A4V3BNW4"/>
<protein>
    <recommendedName>
        <fullName evidence="4 12">Glucans biosynthesis glucosyltransferase H</fullName>
        <ecNumber evidence="12">2.4.1.-</ecNumber>
    </recommendedName>
</protein>
<dbReference type="HAMAP" id="MF_01072">
    <property type="entry name" value="MdoH_OpgH"/>
    <property type="match status" value="1"/>
</dbReference>
<feature type="region of interest" description="Disordered" evidence="13">
    <location>
        <begin position="832"/>
        <end position="856"/>
    </location>
</feature>
<accession>A0A4V3BNW4</accession>
<gene>
    <name evidence="12" type="primary">opgH</name>
    <name evidence="15" type="ORF">C7389_103290</name>
</gene>
<evidence type="ECO:0000259" key="14">
    <source>
        <dbReference type="Pfam" id="PF13632"/>
    </source>
</evidence>
<reference evidence="15 16" key="1">
    <citation type="submission" date="2019-03" db="EMBL/GenBank/DDBJ databases">
        <title>Genomic Encyclopedia of Type Strains, Phase IV (KMG-IV): sequencing the most valuable type-strain genomes for metagenomic binning, comparative biology and taxonomic classification.</title>
        <authorList>
            <person name="Goeker M."/>
        </authorList>
    </citation>
    <scope>NUCLEOTIDE SEQUENCE [LARGE SCALE GENOMIC DNA]</scope>
    <source>
        <strain evidence="15 16">DSM 12121</strain>
    </source>
</reference>
<evidence type="ECO:0000256" key="2">
    <source>
        <dbReference type="ARBA" id="ARBA00005001"/>
    </source>
</evidence>
<organism evidence="15 16">
    <name type="scientific">Azoarcus indigens</name>
    <dbReference type="NCBI Taxonomy" id="29545"/>
    <lineage>
        <taxon>Bacteria</taxon>
        <taxon>Pseudomonadati</taxon>
        <taxon>Pseudomonadota</taxon>
        <taxon>Betaproteobacteria</taxon>
        <taxon>Rhodocyclales</taxon>
        <taxon>Zoogloeaceae</taxon>
        <taxon>Azoarcus</taxon>
    </lineage>
</organism>
<feature type="transmembrane region" description="Helical" evidence="12">
    <location>
        <begin position="505"/>
        <end position="532"/>
    </location>
</feature>
<feature type="region of interest" description="Disordered" evidence="13">
    <location>
        <begin position="53"/>
        <end position="76"/>
    </location>
</feature>
<feature type="domain" description="Glycosyltransferase 2-like" evidence="14">
    <location>
        <begin position="336"/>
        <end position="543"/>
    </location>
</feature>
<dbReference type="EC" id="2.4.1.-" evidence="12"/>
<evidence type="ECO:0000256" key="6">
    <source>
        <dbReference type="ARBA" id="ARBA00022519"/>
    </source>
</evidence>
<feature type="transmembrane region" description="Helical" evidence="12">
    <location>
        <begin position="155"/>
        <end position="178"/>
    </location>
</feature>
<comment type="caution">
    <text evidence="15">The sequence shown here is derived from an EMBL/GenBank/DDBJ whole genome shotgun (WGS) entry which is preliminary data.</text>
</comment>
<dbReference type="PANTHER" id="PTHR43867">
    <property type="entry name" value="CELLULOSE SYNTHASE CATALYTIC SUBUNIT A [UDP-FORMING]"/>
    <property type="match status" value="1"/>
</dbReference>
<feature type="transmembrane region" description="Helical" evidence="12">
    <location>
        <begin position="559"/>
        <end position="581"/>
    </location>
</feature>
<feature type="compositionally biased region" description="Basic and acidic residues" evidence="13">
    <location>
        <begin position="847"/>
        <end position="856"/>
    </location>
</feature>
<comment type="function">
    <text evidence="12">Involved in the biosynthesis of osmoregulated periplasmic glucans (OPGs).</text>
</comment>
<dbReference type="UniPathway" id="UPA00637"/>
<dbReference type="OrthoDB" id="9775281at2"/>
<dbReference type="NCBIfam" id="NF003955">
    <property type="entry name" value="PRK05454.1-1"/>
    <property type="match status" value="1"/>
</dbReference>
<keyword evidence="16" id="KW-1185">Reference proteome</keyword>
<dbReference type="CDD" id="cd04191">
    <property type="entry name" value="Glucan_BSP_MdoH"/>
    <property type="match status" value="1"/>
</dbReference>
<dbReference type="InterPro" id="IPR029044">
    <property type="entry name" value="Nucleotide-diphossugar_trans"/>
</dbReference>
<evidence type="ECO:0000256" key="8">
    <source>
        <dbReference type="ARBA" id="ARBA00022679"/>
    </source>
</evidence>